<comment type="caution">
    <text evidence="2">The sequence shown here is derived from an EMBL/GenBank/DDBJ whole genome shotgun (WGS) entry which is preliminary data.</text>
</comment>
<dbReference type="PANTHER" id="PTHR37292">
    <property type="entry name" value="VNG6097C"/>
    <property type="match status" value="1"/>
</dbReference>
<gene>
    <name evidence="2" type="ORF">ENU66_00020</name>
</gene>
<feature type="domain" description="GmrSD restriction endonucleases N-terminal" evidence="1">
    <location>
        <begin position="7"/>
        <end position="229"/>
    </location>
</feature>
<dbReference type="InterPro" id="IPR004919">
    <property type="entry name" value="GmrSD_N"/>
</dbReference>
<dbReference type="EMBL" id="DTDJ01000001">
    <property type="protein sequence ID" value="HGL16722.1"/>
    <property type="molecule type" value="Genomic_DNA"/>
</dbReference>
<proteinExistence type="predicted"/>
<sequence>MSDIRNVKQLLDMVYNGGIVLPDFQRSFIWEPEDVRELIVSVLGDYFIGSMLFMNSTADEAPFALRLIEGVERVNRNARIQPLVRIVLDGQQRITALFYALYEVDIPLRGRKAPYRFFIDLNAALNKNWDEAVIAVNVNDRRRLSEIQNNPNIIPLSIIKNIGELSRRFVNHPDLNKIIDLANDFLNREIHIVTLPRNTDLNKIVETFERINRTGQPLSIFELLTARLFKYGIRLRDILEESKNKCQFLKDVQPEAVLKVMSLIRGKEPKRKNLLELEPENFEEDWKIACESLERAYQRCLDIRNGYGILDFKKWCPYSTMIVPLAAMLHYIKARDVENPLNYEKIDKWYWVSVFSNRYDQAVDSTSLNDLNAIKQWIENNKEPDFIQKFNPEEIDFDVDKQSSATYRGVISLIVLKGAYDFKTGQPPQFEKERVQDDHIFPQSVFKENRILNRTLISTNQSKINKRPSEYFRERIEELGREKVKEILATHLIPPEAIDCLLNDNIAEFMKLRKEEILKEIKKRTGR</sequence>
<evidence type="ECO:0000259" key="1">
    <source>
        <dbReference type="Pfam" id="PF03235"/>
    </source>
</evidence>
<dbReference type="AlphaFoldDB" id="A0A7V4E3C5"/>
<dbReference type="PANTHER" id="PTHR37292:SF2">
    <property type="entry name" value="DUF262 DOMAIN-CONTAINING PROTEIN"/>
    <property type="match status" value="1"/>
</dbReference>
<protein>
    <submittedName>
        <fullName evidence="2">DUF262 domain-containing protein</fullName>
    </submittedName>
</protein>
<reference evidence="2" key="1">
    <citation type="journal article" date="2020" name="mSystems">
        <title>Genome- and Community-Level Interaction Insights into Carbon Utilization and Element Cycling Functions of Hydrothermarchaeota in Hydrothermal Sediment.</title>
        <authorList>
            <person name="Zhou Z."/>
            <person name="Liu Y."/>
            <person name="Xu W."/>
            <person name="Pan J."/>
            <person name="Luo Z.H."/>
            <person name="Li M."/>
        </authorList>
    </citation>
    <scope>NUCLEOTIDE SEQUENCE [LARGE SCALE GENOMIC DNA]</scope>
    <source>
        <strain evidence="2">SpSt-69</strain>
    </source>
</reference>
<dbReference type="Pfam" id="PF03235">
    <property type="entry name" value="GmrSD_N"/>
    <property type="match status" value="1"/>
</dbReference>
<evidence type="ECO:0000313" key="2">
    <source>
        <dbReference type="EMBL" id="HGL16722.1"/>
    </source>
</evidence>
<accession>A0A7V4E3C5</accession>
<name>A0A7V4E3C5_UNCW3</name>
<organism evidence="2">
    <name type="scientific">candidate division WOR-3 bacterium</name>
    <dbReference type="NCBI Taxonomy" id="2052148"/>
    <lineage>
        <taxon>Bacteria</taxon>
        <taxon>Bacteria division WOR-3</taxon>
    </lineage>
</organism>